<organism evidence="10 11">
    <name type="scientific">Kribbella caucasensis</name>
    <dbReference type="NCBI Taxonomy" id="2512215"/>
    <lineage>
        <taxon>Bacteria</taxon>
        <taxon>Bacillati</taxon>
        <taxon>Actinomycetota</taxon>
        <taxon>Actinomycetes</taxon>
        <taxon>Propionibacteriales</taxon>
        <taxon>Kribbellaceae</taxon>
        <taxon>Kribbella</taxon>
    </lineage>
</organism>
<comment type="similarity">
    <text evidence="7 8">Belongs to the PINc/VapC protein family.</text>
</comment>
<evidence type="ECO:0000313" key="10">
    <source>
        <dbReference type="EMBL" id="TDO49133.1"/>
    </source>
</evidence>
<dbReference type="RefSeq" id="WP_255512972.1">
    <property type="nucleotide sequence ID" value="NZ_SNWQ01000006.1"/>
</dbReference>
<keyword evidence="4 8" id="KW-0479">Metal-binding</keyword>
<feature type="binding site" evidence="8">
    <location>
        <position position="7"/>
    </location>
    <ligand>
        <name>Mg(2+)</name>
        <dbReference type="ChEBI" id="CHEBI:18420"/>
    </ligand>
</feature>
<protein>
    <recommendedName>
        <fullName evidence="8">Ribonuclease VapC</fullName>
        <shortName evidence="8">RNase VapC</shortName>
        <ecNumber evidence="8">3.1.-.-</ecNumber>
    </recommendedName>
    <alternativeName>
        <fullName evidence="8">Toxin VapC</fullName>
    </alternativeName>
</protein>
<keyword evidence="2 8" id="KW-1277">Toxin-antitoxin system</keyword>
<keyword evidence="5 8" id="KW-0378">Hydrolase</keyword>
<reference evidence="10 11" key="1">
    <citation type="submission" date="2019-03" db="EMBL/GenBank/DDBJ databases">
        <title>Genomic Encyclopedia of Type Strains, Phase III (KMG-III): the genomes of soil and plant-associated and newly described type strains.</title>
        <authorList>
            <person name="Whitman W."/>
        </authorList>
    </citation>
    <scope>NUCLEOTIDE SEQUENCE [LARGE SCALE GENOMIC DNA]</scope>
    <source>
        <strain evidence="10 11">VKM Ac-2527</strain>
    </source>
</reference>
<dbReference type="Proteomes" id="UP000295388">
    <property type="component" value="Unassembled WGS sequence"/>
</dbReference>
<comment type="cofactor">
    <cofactor evidence="1 8">
        <name>Mg(2+)</name>
        <dbReference type="ChEBI" id="CHEBI:18420"/>
    </cofactor>
</comment>
<evidence type="ECO:0000256" key="2">
    <source>
        <dbReference type="ARBA" id="ARBA00022649"/>
    </source>
</evidence>
<evidence type="ECO:0000256" key="7">
    <source>
        <dbReference type="ARBA" id="ARBA00038093"/>
    </source>
</evidence>
<keyword evidence="6 8" id="KW-0460">Magnesium</keyword>
<dbReference type="GO" id="GO:0016787">
    <property type="term" value="F:hydrolase activity"/>
    <property type="evidence" value="ECO:0007669"/>
    <property type="project" value="UniProtKB-KW"/>
</dbReference>
<evidence type="ECO:0000256" key="5">
    <source>
        <dbReference type="ARBA" id="ARBA00022801"/>
    </source>
</evidence>
<keyword evidence="8" id="KW-0800">Toxin</keyword>
<dbReference type="HAMAP" id="MF_00265">
    <property type="entry name" value="VapC_Nob1"/>
    <property type="match status" value="1"/>
</dbReference>
<dbReference type="EC" id="3.1.-.-" evidence="8"/>
<keyword evidence="11" id="KW-1185">Reference proteome</keyword>
<dbReference type="InterPro" id="IPR002716">
    <property type="entry name" value="PIN_dom"/>
</dbReference>
<feature type="domain" description="PIN" evidence="9">
    <location>
        <begin position="4"/>
        <end position="124"/>
    </location>
</feature>
<dbReference type="PANTHER" id="PTHR33653:SF1">
    <property type="entry name" value="RIBONUCLEASE VAPC2"/>
    <property type="match status" value="1"/>
</dbReference>
<keyword evidence="3 8" id="KW-0540">Nuclease</keyword>
<comment type="caution">
    <text evidence="10">The sequence shown here is derived from an EMBL/GenBank/DDBJ whole genome shotgun (WGS) entry which is preliminary data.</text>
</comment>
<dbReference type="CDD" id="cd09871">
    <property type="entry name" value="PIN_MtVapC28-VapC30-like"/>
    <property type="match status" value="1"/>
</dbReference>
<evidence type="ECO:0000313" key="11">
    <source>
        <dbReference type="Proteomes" id="UP000295388"/>
    </source>
</evidence>
<dbReference type="InterPro" id="IPR022907">
    <property type="entry name" value="VapC_family"/>
</dbReference>
<sequence length="140" mass="14708">MTSVVVDTSAMVAVLTAEPGCEWILDCLGDAESRLIAAPTAVELGIVLEARAPGAVGIAHRVLRDAQITVVPFDADLADRAIDAWRRFGKGRHPAGLNLGDCFTYALAEETGFPILCVGDDFSRSDLPVLGKNEGSVRGG</sequence>
<proteinExistence type="inferred from homology"/>
<name>A0A4R6KF06_9ACTN</name>
<gene>
    <name evidence="8" type="primary">vapC</name>
    <name evidence="10" type="ORF">EV643_106102</name>
</gene>
<accession>A0A4R6KF06</accession>
<evidence type="ECO:0000256" key="1">
    <source>
        <dbReference type="ARBA" id="ARBA00001946"/>
    </source>
</evidence>
<feature type="binding site" evidence="8">
    <location>
        <position position="101"/>
    </location>
    <ligand>
        <name>Mg(2+)</name>
        <dbReference type="ChEBI" id="CHEBI:18420"/>
    </ligand>
</feature>
<evidence type="ECO:0000256" key="6">
    <source>
        <dbReference type="ARBA" id="ARBA00022842"/>
    </source>
</evidence>
<comment type="function">
    <text evidence="8">Toxic component of a toxin-antitoxin (TA) system. An RNase.</text>
</comment>
<dbReference type="Pfam" id="PF01850">
    <property type="entry name" value="PIN"/>
    <property type="match status" value="1"/>
</dbReference>
<dbReference type="GO" id="GO:0000287">
    <property type="term" value="F:magnesium ion binding"/>
    <property type="evidence" value="ECO:0007669"/>
    <property type="project" value="UniProtKB-UniRule"/>
</dbReference>
<dbReference type="PANTHER" id="PTHR33653">
    <property type="entry name" value="RIBONUCLEASE VAPC2"/>
    <property type="match status" value="1"/>
</dbReference>
<dbReference type="Gene3D" id="3.40.50.1010">
    <property type="entry name" value="5'-nuclease"/>
    <property type="match status" value="1"/>
</dbReference>
<evidence type="ECO:0000259" key="9">
    <source>
        <dbReference type="Pfam" id="PF01850"/>
    </source>
</evidence>
<dbReference type="InterPro" id="IPR029060">
    <property type="entry name" value="PIN-like_dom_sf"/>
</dbReference>
<dbReference type="AlphaFoldDB" id="A0A4R6KF06"/>
<evidence type="ECO:0000256" key="8">
    <source>
        <dbReference type="HAMAP-Rule" id="MF_00265"/>
    </source>
</evidence>
<dbReference type="EMBL" id="SNWQ01000006">
    <property type="protein sequence ID" value="TDO49133.1"/>
    <property type="molecule type" value="Genomic_DNA"/>
</dbReference>
<evidence type="ECO:0000256" key="4">
    <source>
        <dbReference type="ARBA" id="ARBA00022723"/>
    </source>
</evidence>
<dbReference type="SUPFAM" id="SSF88723">
    <property type="entry name" value="PIN domain-like"/>
    <property type="match status" value="1"/>
</dbReference>
<evidence type="ECO:0000256" key="3">
    <source>
        <dbReference type="ARBA" id="ARBA00022722"/>
    </source>
</evidence>
<dbReference type="InterPro" id="IPR050556">
    <property type="entry name" value="Type_II_TA_system_RNase"/>
</dbReference>
<dbReference type="GO" id="GO:0004540">
    <property type="term" value="F:RNA nuclease activity"/>
    <property type="evidence" value="ECO:0007669"/>
    <property type="project" value="InterPro"/>
</dbReference>
<dbReference type="GO" id="GO:0090729">
    <property type="term" value="F:toxin activity"/>
    <property type="evidence" value="ECO:0007669"/>
    <property type="project" value="UniProtKB-KW"/>
</dbReference>